<feature type="domain" description="F-box" evidence="2">
    <location>
        <begin position="157"/>
        <end position="208"/>
    </location>
</feature>
<dbReference type="InterPro" id="IPR001810">
    <property type="entry name" value="F-box_dom"/>
</dbReference>
<evidence type="ECO:0000313" key="3">
    <source>
        <dbReference type="EMBL" id="KIM26488.1"/>
    </source>
</evidence>
<accession>A0A0C2WJH6</accession>
<name>A0A0C2WJH6_SERVB</name>
<sequence>MSVPMQAGSNETSTRHTGDDQGGESFSASNSLTSYRVYESMSGSNLSMAHAGLSTSDVSDASRFFSTSTNDITGATSLDGLDELSRRDSDVNGPGSGQPIETLLKNDKHNATPIFDSASDDATPASVHPSSSNPLMGHTGSEDDNGSHKKTPPRTPETFLANMPSVILRRIFAIVSTQSYAARRTIPLVCKAFHAVTASECPEMWDTFEVMTGNEGALTGRHQVEYVARKAMSAPLSIGLTISMSRVGAWTSDALDMPLPGEEGPTLEMHAVDMVETISTLMPRVHNLILDVQDDPLDVDLTRAVLALFDDERAGRVRRVTFLGDYQLDRIVRLTTPLTTAPSLLQPALASLRHVALAYCTTYQLPGPLLGIETLEANMLTLDTSSSPYPLQQLLLGFPNLQRLEIRTTIDGMAPHELPTLGLGLTAQTREKPPKVVLHNLKAITLEALPLTSSLLSSLVAPNLETLELREFIVGFDPRDVRFELSLAEHIRALDKPGSPTTTPSSLEPLPFGTFLARHARCGSLRSVTLGEIPSMAVRMCVDFVKGGGTSGLTRLSLLGFEWRDWASLFSQPETNSTPTPAETGSFSPLLPRLHSLHVFLDHASTWAGRGTVSFDPEAKSDREGWMGGLMGFAERRMDPRAVVRMLRESKMEMAEEWLRARGERGDEDEDPLRTVMSVELDAGYKDSYAFVHGAWKAMERERGGGMAGGREEVVGDVS</sequence>
<dbReference type="HOGENOM" id="CLU_384572_0_0_1"/>
<dbReference type="EMBL" id="KN824306">
    <property type="protein sequence ID" value="KIM26488.1"/>
    <property type="molecule type" value="Genomic_DNA"/>
</dbReference>
<reference evidence="3 4" key="1">
    <citation type="submission" date="2014-04" db="EMBL/GenBank/DDBJ databases">
        <authorList>
            <consortium name="DOE Joint Genome Institute"/>
            <person name="Kuo A."/>
            <person name="Zuccaro A."/>
            <person name="Kohler A."/>
            <person name="Nagy L.G."/>
            <person name="Floudas D."/>
            <person name="Copeland A."/>
            <person name="Barry K.W."/>
            <person name="Cichocki N."/>
            <person name="Veneault-Fourrey C."/>
            <person name="LaButti K."/>
            <person name="Lindquist E.A."/>
            <person name="Lipzen A."/>
            <person name="Lundell T."/>
            <person name="Morin E."/>
            <person name="Murat C."/>
            <person name="Sun H."/>
            <person name="Tunlid A."/>
            <person name="Henrissat B."/>
            <person name="Grigoriev I.V."/>
            <person name="Hibbett D.S."/>
            <person name="Martin F."/>
            <person name="Nordberg H.P."/>
            <person name="Cantor M.N."/>
            <person name="Hua S.X."/>
        </authorList>
    </citation>
    <scope>NUCLEOTIDE SEQUENCE [LARGE SCALE GENOMIC DNA]</scope>
    <source>
        <strain evidence="3 4">MAFF 305830</strain>
    </source>
</reference>
<feature type="compositionally biased region" description="Polar residues" evidence="1">
    <location>
        <begin position="67"/>
        <end position="76"/>
    </location>
</feature>
<dbReference type="AlphaFoldDB" id="A0A0C2WJH6"/>
<dbReference type="Proteomes" id="UP000054097">
    <property type="component" value="Unassembled WGS sequence"/>
</dbReference>
<feature type="region of interest" description="Disordered" evidence="1">
    <location>
        <begin position="67"/>
        <end position="158"/>
    </location>
</feature>
<proteinExistence type="predicted"/>
<organism evidence="3 4">
    <name type="scientific">Serendipita vermifera MAFF 305830</name>
    <dbReference type="NCBI Taxonomy" id="933852"/>
    <lineage>
        <taxon>Eukaryota</taxon>
        <taxon>Fungi</taxon>
        <taxon>Dikarya</taxon>
        <taxon>Basidiomycota</taxon>
        <taxon>Agaricomycotina</taxon>
        <taxon>Agaricomycetes</taxon>
        <taxon>Sebacinales</taxon>
        <taxon>Serendipitaceae</taxon>
        <taxon>Serendipita</taxon>
    </lineage>
</organism>
<dbReference type="OrthoDB" id="3255452at2759"/>
<evidence type="ECO:0000313" key="4">
    <source>
        <dbReference type="Proteomes" id="UP000054097"/>
    </source>
</evidence>
<evidence type="ECO:0000256" key="1">
    <source>
        <dbReference type="SAM" id="MobiDB-lite"/>
    </source>
</evidence>
<keyword evidence="4" id="KW-1185">Reference proteome</keyword>
<reference evidence="4" key="2">
    <citation type="submission" date="2015-01" db="EMBL/GenBank/DDBJ databases">
        <title>Evolutionary Origins and Diversification of the Mycorrhizal Mutualists.</title>
        <authorList>
            <consortium name="DOE Joint Genome Institute"/>
            <consortium name="Mycorrhizal Genomics Consortium"/>
            <person name="Kohler A."/>
            <person name="Kuo A."/>
            <person name="Nagy L.G."/>
            <person name="Floudas D."/>
            <person name="Copeland A."/>
            <person name="Barry K.W."/>
            <person name="Cichocki N."/>
            <person name="Veneault-Fourrey C."/>
            <person name="LaButti K."/>
            <person name="Lindquist E.A."/>
            <person name="Lipzen A."/>
            <person name="Lundell T."/>
            <person name="Morin E."/>
            <person name="Murat C."/>
            <person name="Riley R."/>
            <person name="Ohm R."/>
            <person name="Sun H."/>
            <person name="Tunlid A."/>
            <person name="Henrissat B."/>
            <person name="Grigoriev I.V."/>
            <person name="Hibbett D.S."/>
            <person name="Martin F."/>
        </authorList>
    </citation>
    <scope>NUCLEOTIDE SEQUENCE [LARGE SCALE GENOMIC DNA]</scope>
    <source>
        <strain evidence="4">MAFF 305830</strain>
    </source>
</reference>
<dbReference type="PROSITE" id="PS50181">
    <property type="entry name" value="FBOX"/>
    <property type="match status" value="1"/>
</dbReference>
<evidence type="ECO:0000259" key="2">
    <source>
        <dbReference type="PROSITE" id="PS50181"/>
    </source>
</evidence>
<gene>
    <name evidence="3" type="ORF">M408DRAFT_193731</name>
</gene>
<protein>
    <recommendedName>
        <fullName evidence="2">F-box domain-containing protein</fullName>
    </recommendedName>
</protein>
<feature type="region of interest" description="Disordered" evidence="1">
    <location>
        <begin position="1"/>
        <end position="29"/>
    </location>
</feature>